<feature type="region of interest" description="Disordered" evidence="4">
    <location>
        <begin position="199"/>
        <end position="250"/>
    </location>
</feature>
<dbReference type="PANTHER" id="PTHR10921:SF1">
    <property type="entry name" value="NUCLEAR DISTRIBUTION PROTEIN NUDE HOMOLOG"/>
    <property type="match status" value="1"/>
</dbReference>
<evidence type="ECO:0000256" key="1">
    <source>
        <dbReference type="ARBA" id="ARBA00007429"/>
    </source>
</evidence>
<sequence>MLHDEIAQLQADLADFKLASQELEKELEADLEDSQRQIDDLSNQLADALKSVEHWKVKYAGLQADSFANEESLKLKLQQVTAENSRYMHKIRAVEIENDDIERSERIAKSTVQELEERNAELLEKLAVSDSALALAKEELQRAKDELRENSDEIQTLKDGMTKRTPSNVDIKKRTLRRMEGIRHQVENIEGHIESVRRFSAQPSKKDALPRVKRPPVERGRDKVPDLRAIASVSRGISPPAGHGKPLNGK</sequence>
<dbReference type="GO" id="GO:0005871">
    <property type="term" value="C:kinesin complex"/>
    <property type="evidence" value="ECO:0007669"/>
    <property type="project" value="TreeGrafter"/>
</dbReference>
<dbReference type="Gene3D" id="6.10.250.1080">
    <property type="match status" value="1"/>
</dbReference>
<reference evidence="5 6" key="1">
    <citation type="submission" date="2017-04" db="EMBL/GenBank/DDBJ databases">
        <title>Genome sequencing of [Candida] sorbophila.</title>
        <authorList>
            <person name="Ahn J.O."/>
        </authorList>
    </citation>
    <scope>NUCLEOTIDE SEQUENCE [LARGE SCALE GENOMIC DNA]</scope>
    <source>
        <strain evidence="5 6">DS02</strain>
    </source>
</reference>
<dbReference type="GO" id="GO:0000776">
    <property type="term" value="C:kinetochore"/>
    <property type="evidence" value="ECO:0007669"/>
    <property type="project" value="TreeGrafter"/>
</dbReference>
<dbReference type="OrthoDB" id="5877028at2759"/>
<dbReference type="RefSeq" id="XP_024663856.1">
    <property type="nucleotide sequence ID" value="XM_024808088.1"/>
</dbReference>
<evidence type="ECO:0000313" key="6">
    <source>
        <dbReference type="Proteomes" id="UP000238350"/>
    </source>
</evidence>
<evidence type="ECO:0000256" key="4">
    <source>
        <dbReference type="SAM" id="MobiDB-lite"/>
    </source>
</evidence>
<dbReference type="Proteomes" id="UP000238350">
    <property type="component" value="Unassembled WGS sequence"/>
</dbReference>
<gene>
    <name evidence="5" type="ORF">B9G98_01530</name>
</gene>
<keyword evidence="2 3" id="KW-0175">Coiled coil</keyword>
<dbReference type="GO" id="GO:0007059">
    <property type="term" value="P:chromosome segregation"/>
    <property type="evidence" value="ECO:0007669"/>
    <property type="project" value="TreeGrafter"/>
</dbReference>
<dbReference type="GO" id="GO:0007020">
    <property type="term" value="P:microtubule nucleation"/>
    <property type="evidence" value="ECO:0007669"/>
    <property type="project" value="TreeGrafter"/>
</dbReference>
<feature type="coiled-coil region" evidence="3">
    <location>
        <begin position="6"/>
        <end position="160"/>
    </location>
</feature>
<evidence type="ECO:0000313" key="5">
    <source>
        <dbReference type="EMBL" id="PRT53910.1"/>
    </source>
</evidence>
<dbReference type="GeneID" id="36515279"/>
<name>A0A2T0FG07_9ASCO</name>
<dbReference type="AlphaFoldDB" id="A0A2T0FG07"/>
<keyword evidence="6" id="KW-1185">Reference proteome</keyword>
<dbReference type="GO" id="GO:0047496">
    <property type="term" value="P:vesicle transport along microtubule"/>
    <property type="evidence" value="ECO:0007669"/>
    <property type="project" value="TreeGrafter"/>
</dbReference>
<dbReference type="GO" id="GO:0008017">
    <property type="term" value="F:microtubule binding"/>
    <property type="evidence" value="ECO:0007669"/>
    <property type="project" value="InterPro"/>
</dbReference>
<evidence type="ECO:0000256" key="2">
    <source>
        <dbReference type="ARBA" id="ARBA00023054"/>
    </source>
</evidence>
<dbReference type="GO" id="GO:0051642">
    <property type="term" value="P:centrosome localization"/>
    <property type="evidence" value="ECO:0007669"/>
    <property type="project" value="TreeGrafter"/>
</dbReference>
<dbReference type="PANTHER" id="PTHR10921">
    <property type="entry name" value="NUCLEAR DISTRIBUTION PROTEIN NUDE HOMOLOG 1"/>
    <property type="match status" value="1"/>
</dbReference>
<feature type="compositionally biased region" description="Basic and acidic residues" evidence="4">
    <location>
        <begin position="204"/>
        <end position="226"/>
    </location>
</feature>
<dbReference type="STRING" id="45607.A0A2T0FG07"/>
<dbReference type="GO" id="GO:0000132">
    <property type="term" value="P:establishment of mitotic spindle orientation"/>
    <property type="evidence" value="ECO:0007669"/>
    <property type="project" value="TreeGrafter"/>
</dbReference>
<dbReference type="InterPro" id="IPR033494">
    <property type="entry name" value="NUDE"/>
</dbReference>
<proteinExistence type="inferred from homology"/>
<comment type="caution">
    <text evidence="5">The sequence shown here is derived from an EMBL/GenBank/DDBJ whole genome shotgun (WGS) entry which is preliminary data.</text>
</comment>
<accession>A0A2T0FG07</accession>
<dbReference type="EMBL" id="NDIQ01000001">
    <property type="protein sequence ID" value="PRT53910.1"/>
    <property type="molecule type" value="Genomic_DNA"/>
</dbReference>
<organism evidence="5 6">
    <name type="scientific">Wickerhamiella sorbophila</name>
    <dbReference type="NCBI Taxonomy" id="45607"/>
    <lineage>
        <taxon>Eukaryota</taxon>
        <taxon>Fungi</taxon>
        <taxon>Dikarya</taxon>
        <taxon>Ascomycota</taxon>
        <taxon>Saccharomycotina</taxon>
        <taxon>Dipodascomycetes</taxon>
        <taxon>Dipodascales</taxon>
        <taxon>Trichomonascaceae</taxon>
        <taxon>Wickerhamiella</taxon>
    </lineage>
</organism>
<protein>
    <submittedName>
        <fullName evidence="5">Nuclear distribution protein nudE 1</fullName>
    </submittedName>
</protein>
<comment type="similarity">
    <text evidence="1">Belongs to the nudE family.</text>
</comment>
<evidence type="ECO:0000256" key="3">
    <source>
        <dbReference type="SAM" id="Coils"/>
    </source>
</evidence>